<dbReference type="Proteomes" id="UP000199634">
    <property type="component" value="Unassembled WGS sequence"/>
</dbReference>
<gene>
    <name evidence="1" type="ORF">SAMN02927937_02047</name>
</gene>
<sequence>MYSVSKYIHIENGSIFENGKQIVDSNTTDFSEFIKQVYRNFEHIYPKFYKMDDLCKLAYIASELVLKDETEKDIALLFSNNEGSLDTDYKHQQSIQNNDAYFPSPAVFVYTLPNIAIGEVSIRHQLKSESAFFIASEYQTDYMHQYTEHLLRTNKAKKVLCGWVHCLNGAYKACFYLVETNGILEHNNQNIKQITK</sequence>
<proteinExistence type="predicted"/>
<evidence type="ECO:0000313" key="1">
    <source>
        <dbReference type="EMBL" id="SEH90596.1"/>
    </source>
</evidence>
<keyword evidence="2" id="KW-1185">Reference proteome</keyword>
<evidence type="ECO:0008006" key="3">
    <source>
        <dbReference type="Google" id="ProtNLM"/>
    </source>
</evidence>
<dbReference type="OrthoDB" id="1071350at2"/>
<protein>
    <recommendedName>
        <fullName evidence="3">3-oxoacyl-ACP synthase</fullName>
    </recommendedName>
</protein>
<dbReference type="AlphaFoldDB" id="A0A1H6LPL0"/>
<reference evidence="1 2" key="1">
    <citation type="submission" date="2016-10" db="EMBL/GenBank/DDBJ databases">
        <authorList>
            <person name="de Groot N.N."/>
        </authorList>
    </citation>
    <scope>NUCLEOTIDE SEQUENCE [LARGE SCALE GENOMIC DNA]</scope>
    <source>
        <strain evidence="1 2">CGMCC 1.10825</strain>
    </source>
</reference>
<dbReference type="RefSeq" id="WP_091100049.1">
    <property type="nucleotide sequence ID" value="NZ_FNXE01000029.1"/>
</dbReference>
<accession>A0A1H6LPL0</accession>
<dbReference type="STRING" id="1159016.SAMN02927937_02047"/>
<evidence type="ECO:0000313" key="2">
    <source>
        <dbReference type="Proteomes" id="UP000199634"/>
    </source>
</evidence>
<organism evidence="1 2">
    <name type="scientific">Paenimyroides marinum</name>
    <dbReference type="NCBI Taxonomy" id="1159016"/>
    <lineage>
        <taxon>Bacteria</taxon>
        <taxon>Pseudomonadati</taxon>
        <taxon>Bacteroidota</taxon>
        <taxon>Flavobacteriia</taxon>
        <taxon>Flavobacteriales</taxon>
        <taxon>Flavobacteriaceae</taxon>
        <taxon>Paenimyroides</taxon>
    </lineage>
</organism>
<dbReference type="EMBL" id="FNXE01000029">
    <property type="protein sequence ID" value="SEH90596.1"/>
    <property type="molecule type" value="Genomic_DNA"/>
</dbReference>
<name>A0A1H6LPL0_9FLAO</name>